<dbReference type="Gene3D" id="3.40.50.2020">
    <property type="match status" value="2"/>
</dbReference>
<dbReference type="GO" id="GO:0006164">
    <property type="term" value="P:purine nucleotide biosynthetic process"/>
    <property type="evidence" value="ECO:0007669"/>
    <property type="project" value="TreeGrafter"/>
</dbReference>
<evidence type="ECO:0000256" key="5">
    <source>
        <dbReference type="ARBA" id="ARBA00022777"/>
    </source>
</evidence>
<dbReference type="NCBIfam" id="NF005537">
    <property type="entry name" value="PRK07199.1"/>
    <property type="match status" value="1"/>
</dbReference>
<gene>
    <name evidence="11" type="ORF">D1627_15185</name>
</gene>
<keyword evidence="6" id="KW-0067">ATP-binding</keyword>
<evidence type="ECO:0000256" key="6">
    <source>
        <dbReference type="ARBA" id="ARBA00022840"/>
    </source>
</evidence>
<dbReference type="NCBIfam" id="TIGR01251">
    <property type="entry name" value="ribP_PPkin"/>
    <property type="match status" value="1"/>
</dbReference>
<comment type="caution">
    <text evidence="11">The sequence shown here is derived from an EMBL/GenBank/DDBJ whole genome shotgun (WGS) entry which is preliminary data.</text>
</comment>
<dbReference type="EC" id="2.7.6.1" evidence="1"/>
<dbReference type="CDD" id="cd06223">
    <property type="entry name" value="PRTases_typeI"/>
    <property type="match status" value="1"/>
</dbReference>
<dbReference type="AlphaFoldDB" id="A0A399RWS7"/>
<dbReference type="Pfam" id="PF13793">
    <property type="entry name" value="Pribosyltran_N"/>
    <property type="match status" value="1"/>
</dbReference>
<dbReference type="Pfam" id="PF00156">
    <property type="entry name" value="Pribosyltran"/>
    <property type="match status" value="1"/>
</dbReference>
<dbReference type="GO" id="GO:0000287">
    <property type="term" value="F:magnesium ion binding"/>
    <property type="evidence" value="ECO:0007669"/>
    <property type="project" value="InterPro"/>
</dbReference>
<dbReference type="Proteomes" id="UP000266005">
    <property type="component" value="Unassembled WGS sequence"/>
</dbReference>
<evidence type="ECO:0000313" key="11">
    <source>
        <dbReference type="EMBL" id="RIJ34267.1"/>
    </source>
</evidence>
<organism evidence="11 12">
    <name type="scientific">Pontibacter oryzae</name>
    <dbReference type="NCBI Taxonomy" id="2304593"/>
    <lineage>
        <taxon>Bacteria</taxon>
        <taxon>Pseudomonadati</taxon>
        <taxon>Bacteroidota</taxon>
        <taxon>Cytophagia</taxon>
        <taxon>Cytophagales</taxon>
        <taxon>Hymenobacteraceae</taxon>
        <taxon>Pontibacter</taxon>
    </lineage>
</organism>
<evidence type="ECO:0000256" key="1">
    <source>
        <dbReference type="ARBA" id="ARBA00013247"/>
    </source>
</evidence>
<dbReference type="GO" id="GO:0006015">
    <property type="term" value="P:5-phosphoribose 1-diphosphate biosynthetic process"/>
    <property type="evidence" value="ECO:0007669"/>
    <property type="project" value="TreeGrafter"/>
</dbReference>
<proteinExistence type="inferred from homology"/>
<keyword evidence="4" id="KW-0547">Nucleotide-binding</keyword>
<dbReference type="PANTHER" id="PTHR10210:SF32">
    <property type="entry name" value="RIBOSE-PHOSPHATE PYROPHOSPHOKINASE 2"/>
    <property type="match status" value="1"/>
</dbReference>
<reference evidence="12" key="1">
    <citation type="submission" date="2018-08" db="EMBL/GenBank/DDBJ databases">
        <title>Mucilaginibacter sp. MYSH2.</title>
        <authorList>
            <person name="Seo T."/>
        </authorList>
    </citation>
    <scope>NUCLEOTIDE SEQUENCE [LARGE SCALE GENOMIC DNA]</scope>
    <source>
        <strain evidence="12">KIRAN</strain>
    </source>
</reference>
<dbReference type="SMART" id="SM01400">
    <property type="entry name" value="Pribosyltran_N"/>
    <property type="match status" value="1"/>
</dbReference>
<evidence type="ECO:0000256" key="7">
    <source>
        <dbReference type="ARBA" id="ARBA00049535"/>
    </source>
</evidence>
<keyword evidence="3 8" id="KW-0545">Nucleotide biosynthesis</keyword>
<evidence type="ECO:0000256" key="4">
    <source>
        <dbReference type="ARBA" id="ARBA00022741"/>
    </source>
</evidence>
<dbReference type="InterPro" id="IPR029057">
    <property type="entry name" value="PRTase-like"/>
</dbReference>
<dbReference type="GO" id="GO:0002189">
    <property type="term" value="C:ribose phosphate diphosphokinase complex"/>
    <property type="evidence" value="ECO:0007669"/>
    <property type="project" value="TreeGrafter"/>
</dbReference>
<keyword evidence="2" id="KW-0808">Transferase</keyword>
<dbReference type="FunFam" id="3.40.50.2020:FF:000014">
    <property type="entry name" value="Ribose-phosphate pyrophosphokinase 1"/>
    <property type="match status" value="1"/>
</dbReference>
<dbReference type="InterPro" id="IPR000836">
    <property type="entry name" value="PRTase_dom"/>
</dbReference>
<dbReference type="InterPro" id="IPR029099">
    <property type="entry name" value="Pribosyltran_N"/>
</dbReference>
<evidence type="ECO:0000256" key="8">
    <source>
        <dbReference type="RuleBase" id="RU004324"/>
    </source>
</evidence>
<accession>A0A399RWS7</accession>
<evidence type="ECO:0000259" key="10">
    <source>
        <dbReference type="Pfam" id="PF13793"/>
    </source>
</evidence>
<evidence type="ECO:0000313" key="12">
    <source>
        <dbReference type="Proteomes" id="UP000266005"/>
    </source>
</evidence>
<keyword evidence="12" id="KW-1185">Reference proteome</keyword>
<comment type="similarity">
    <text evidence="8">Belongs to the ribose-phosphate pyrophosphokinase family.</text>
</comment>
<keyword evidence="5 11" id="KW-0418">Kinase</keyword>
<dbReference type="GO" id="GO:0004749">
    <property type="term" value="F:ribose phosphate diphosphokinase activity"/>
    <property type="evidence" value="ECO:0007669"/>
    <property type="project" value="UniProtKB-EC"/>
</dbReference>
<dbReference type="RefSeq" id="WP_119433127.1">
    <property type="nucleotide sequence ID" value="NZ_QWGE01000005.1"/>
</dbReference>
<evidence type="ECO:0000259" key="9">
    <source>
        <dbReference type="Pfam" id="PF00156"/>
    </source>
</evidence>
<evidence type="ECO:0000256" key="3">
    <source>
        <dbReference type="ARBA" id="ARBA00022727"/>
    </source>
</evidence>
<sequence length="294" mass="32080">MSNIILFSMPGNEALTRQLASILQAETGEATIRHFPDGESYVRILSDVSGKKVVIVCTLHHPNSKVLPLLFLAQTARELGAAQVCLLAPYLAYMRQDIRFKPGEAISSRIFAGLLSGTFDCLLTIDPHLHRFHSMRELYTIPATALHAAQTLADWVKANVSKPLLIGPDEESRQWVAAIAARANAPYLVLQKIRRGDKTVQVSLPEIGAYSQHTPVLADDIISTGHTMLETIHHLKQLTPARPVCLGIHAVFAPHAYQALQQAGAARIVTCNTIPHPSNAINIAPLLAQALQQL</sequence>
<dbReference type="EMBL" id="QWGE01000005">
    <property type="protein sequence ID" value="RIJ34267.1"/>
    <property type="molecule type" value="Genomic_DNA"/>
</dbReference>
<dbReference type="GO" id="GO:0005524">
    <property type="term" value="F:ATP binding"/>
    <property type="evidence" value="ECO:0007669"/>
    <property type="project" value="UniProtKB-KW"/>
</dbReference>
<dbReference type="SUPFAM" id="SSF53271">
    <property type="entry name" value="PRTase-like"/>
    <property type="match status" value="2"/>
</dbReference>
<name>A0A399RWS7_9BACT</name>
<dbReference type="OrthoDB" id="643885at2"/>
<feature type="domain" description="Ribose-phosphate pyrophosphokinase N-terminal" evidence="10">
    <location>
        <begin position="5"/>
        <end position="116"/>
    </location>
</feature>
<protein>
    <recommendedName>
        <fullName evidence="1">ribose-phosphate diphosphokinase</fullName>
        <ecNumber evidence="1">2.7.6.1</ecNumber>
    </recommendedName>
</protein>
<comment type="catalytic activity">
    <reaction evidence="7">
        <text>D-ribose 5-phosphate + ATP = 5-phospho-alpha-D-ribose 1-diphosphate + AMP + H(+)</text>
        <dbReference type="Rhea" id="RHEA:15609"/>
        <dbReference type="ChEBI" id="CHEBI:15378"/>
        <dbReference type="ChEBI" id="CHEBI:30616"/>
        <dbReference type="ChEBI" id="CHEBI:58017"/>
        <dbReference type="ChEBI" id="CHEBI:78346"/>
        <dbReference type="ChEBI" id="CHEBI:456215"/>
        <dbReference type="EC" id="2.7.6.1"/>
    </reaction>
</comment>
<dbReference type="GO" id="GO:0016301">
    <property type="term" value="F:kinase activity"/>
    <property type="evidence" value="ECO:0007669"/>
    <property type="project" value="UniProtKB-KW"/>
</dbReference>
<evidence type="ECO:0000256" key="2">
    <source>
        <dbReference type="ARBA" id="ARBA00022679"/>
    </source>
</evidence>
<dbReference type="InterPro" id="IPR005946">
    <property type="entry name" value="Rib-P_diPkinase"/>
</dbReference>
<dbReference type="PANTHER" id="PTHR10210">
    <property type="entry name" value="RIBOSE-PHOSPHATE DIPHOSPHOKINASE FAMILY MEMBER"/>
    <property type="match status" value="1"/>
</dbReference>
<feature type="domain" description="Phosphoribosyltransferase" evidence="9">
    <location>
        <begin position="137"/>
        <end position="275"/>
    </location>
</feature>
<dbReference type="GO" id="GO:0005737">
    <property type="term" value="C:cytoplasm"/>
    <property type="evidence" value="ECO:0007669"/>
    <property type="project" value="TreeGrafter"/>
</dbReference>